<keyword evidence="1" id="KW-0812">Transmembrane</keyword>
<protein>
    <submittedName>
        <fullName evidence="2">Component of SufBCD complex</fullName>
    </submittedName>
</protein>
<dbReference type="EMBL" id="JBHMEC010000017">
    <property type="protein sequence ID" value="MFB9150592.1"/>
    <property type="molecule type" value="Genomic_DNA"/>
</dbReference>
<sequence>MTLLDNVFELIDLRSFSNLWFWIALAVTWSTVSHWVLGVPWDMAMRARRGHGETAMADFEDMVRINTGRLLYVAEQSGTLLAGMMAFGLSSLAILGFVYGNEFSQALFLLGFPLTGVGLLSLRTARHIRLEAPRGEALVARLARHRLAVQMIGMASIFVTAMWGMYQNMTIGALG</sequence>
<feature type="transmembrane region" description="Helical" evidence="1">
    <location>
        <begin position="20"/>
        <end position="39"/>
    </location>
</feature>
<reference evidence="2 3" key="1">
    <citation type="submission" date="2024-09" db="EMBL/GenBank/DDBJ databases">
        <authorList>
            <person name="Sun Q."/>
            <person name="Mori K."/>
        </authorList>
    </citation>
    <scope>NUCLEOTIDE SEQUENCE [LARGE SCALE GENOMIC DNA]</scope>
    <source>
        <strain evidence="2 3">CECT 9424</strain>
    </source>
</reference>
<dbReference type="RefSeq" id="WP_377070126.1">
    <property type="nucleotide sequence ID" value="NZ_JBHMEC010000017.1"/>
</dbReference>
<keyword evidence="1" id="KW-0472">Membrane</keyword>
<accession>A0ABV5I1X2</accession>
<proteinExistence type="predicted"/>
<feature type="transmembrane region" description="Helical" evidence="1">
    <location>
        <begin position="147"/>
        <end position="166"/>
    </location>
</feature>
<keyword evidence="3" id="KW-1185">Reference proteome</keyword>
<feature type="transmembrane region" description="Helical" evidence="1">
    <location>
        <begin position="79"/>
        <end position="100"/>
    </location>
</feature>
<keyword evidence="1" id="KW-1133">Transmembrane helix</keyword>
<evidence type="ECO:0000313" key="2">
    <source>
        <dbReference type="EMBL" id="MFB9150592.1"/>
    </source>
</evidence>
<comment type="caution">
    <text evidence="2">The sequence shown here is derived from an EMBL/GenBank/DDBJ whole genome shotgun (WGS) entry which is preliminary data.</text>
</comment>
<organism evidence="2 3">
    <name type="scientific">Roseovarius ramblicola</name>
    <dbReference type="NCBI Taxonomy" id="2022336"/>
    <lineage>
        <taxon>Bacteria</taxon>
        <taxon>Pseudomonadati</taxon>
        <taxon>Pseudomonadota</taxon>
        <taxon>Alphaproteobacteria</taxon>
        <taxon>Rhodobacterales</taxon>
        <taxon>Roseobacteraceae</taxon>
        <taxon>Roseovarius</taxon>
    </lineage>
</organism>
<evidence type="ECO:0000313" key="3">
    <source>
        <dbReference type="Proteomes" id="UP001589670"/>
    </source>
</evidence>
<gene>
    <name evidence="2" type="ORF">ACFFU4_12615</name>
</gene>
<name>A0ABV5I1X2_9RHOB</name>
<feature type="transmembrane region" description="Helical" evidence="1">
    <location>
        <begin position="106"/>
        <end position="126"/>
    </location>
</feature>
<evidence type="ECO:0000256" key="1">
    <source>
        <dbReference type="SAM" id="Phobius"/>
    </source>
</evidence>
<dbReference type="Proteomes" id="UP001589670">
    <property type="component" value="Unassembled WGS sequence"/>
</dbReference>